<organism evidence="1 2">
    <name type="scientific">Anaeramoeba flamelloides</name>
    <dbReference type="NCBI Taxonomy" id="1746091"/>
    <lineage>
        <taxon>Eukaryota</taxon>
        <taxon>Metamonada</taxon>
        <taxon>Anaeramoebidae</taxon>
        <taxon>Anaeramoeba</taxon>
    </lineage>
</organism>
<accession>A0ABQ8X8K3</accession>
<sequence length="77" mass="9098">MTVIQTKTFKINEISETELRIDTVASVEDKFGEWFNYVDINSVWFDSLPVKRFFKVPIDKKEEIKKALIQHGYSEIN</sequence>
<comment type="caution">
    <text evidence="1">The sequence shown here is derived from an EMBL/GenBank/DDBJ whole genome shotgun (WGS) entry which is preliminary data.</text>
</comment>
<reference evidence="1" key="1">
    <citation type="submission" date="2022-08" db="EMBL/GenBank/DDBJ databases">
        <title>Novel sulfate-reducing endosymbionts in the free-living metamonad Anaeramoeba.</title>
        <authorList>
            <person name="Jerlstrom-Hultqvist J."/>
            <person name="Cepicka I."/>
            <person name="Gallot-Lavallee L."/>
            <person name="Salas-Leiva D."/>
            <person name="Curtis B.A."/>
            <person name="Zahonova K."/>
            <person name="Pipaliya S."/>
            <person name="Dacks J."/>
            <person name="Roger A.J."/>
        </authorList>
    </citation>
    <scope>NUCLEOTIDE SEQUENCE</scope>
    <source>
        <strain evidence="1">Schooner1</strain>
    </source>
</reference>
<proteinExistence type="predicted"/>
<protein>
    <submittedName>
        <fullName evidence="1">Uncharacterized protein</fullName>
    </submittedName>
</protein>
<dbReference type="EMBL" id="JAOAOG010000327">
    <property type="protein sequence ID" value="KAJ6228500.1"/>
    <property type="molecule type" value="Genomic_DNA"/>
</dbReference>
<evidence type="ECO:0000313" key="1">
    <source>
        <dbReference type="EMBL" id="KAJ6228500.1"/>
    </source>
</evidence>
<keyword evidence="2" id="KW-1185">Reference proteome</keyword>
<name>A0ABQ8X8K3_9EUKA</name>
<dbReference type="Proteomes" id="UP001150062">
    <property type="component" value="Unassembled WGS sequence"/>
</dbReference>
<evidence type="ECO:0000313" key="2">
    <source>
        <dbReference type="Proteomes" id="UP001150062"/>
    </source>
</evidence>
<gene>
    <name evidence="1" type="ORF">M0813_08852</name>
</gene>